<organism evidence="3 4">
    <name type="scientific">Reticulomyxa filosa</name>
    <dbReference type="NCBI Taxonomy" id="46433"/>
    <lineage>
        <taxon>Eukaryota</taxon>
        <taxon>Sar</taxon>
        <taxon>Rhizaria</taxon>
        <taxon>Retaria</taxon>
        <taxon>Foraminifera</taxon>
        <taxon>Monothalamids</taxon>
        <taxon>Reticulomyxidae</taxon>
        <taxon>Reticulomyxa</taxon>
    </lineage>
</organism>
<dbReference type="EMBL" id="ASPP01020399">
    <property type="protein sequence ID" value="ETO13772.1"/>
    <property type="molecule type" value="Genomic_DNA"/>
</dbReference>
<name>X6N6V4_RETFI</name>
<accession>X6N6V4</accession>
<reference evidence="3 4" key="1">
    <citation type="journal article" date="2013" name="Curr. Biol.">
        <title>The Genome of the Foraminiferan Reticulomyxa filosa.</title>
        <authorList>
            <person name="Glockner G."/>
            <person name="Hulsmann N."/>
            <person name="Schleicher M."/>
            <person name="Noegel A.A."/>
            <person name="Eichinger L."/>
            <person name="Gallinger C."/>
            <person name="Pawlowski J."/>
            <person name="Sierra R."/>
            <person name="Euteneuer U."/>
            <person name="Pillet L."/>
            <person name="Moustafa A."/>
            <person name="Platzer M."/>
            <person name="Groth M."/>
            <person name="Szafranski K."/>
            <person name="Schliwa M."/>
        </authorList>
    </citation>
    <scope>NUCLEOTIDE SEQUENCE [LARGE SCALE GENOMIC DNA]</scope>
</reference>
<reference evidence="3" key="2">
    <citation type="submission" date="2013-05" db="EMBL/GenBank/DDBJ databases">
        <authorList>
            <person name="Gloeckner G."/>
            <person name="Szafranski K."/>
            <person name="Schliwa M."/>
        </authorList>
    </citation>
    <scope>NUCLEOTIDE SEQUENCE</scope>
</reference>
<dbReference type="Proteomes" id="UP000023152">
    <property type="component" value="Unassembled WGS sequence"/>
</dbReference>
<sequence length="139" mass="15439">MSNIVVEKLSGFLSKVIKNYSKKQLDVSLIKGSVQLKDFGKDFWKKSSVGQTEIDVNVVNIYMESYVPFLEVTKLKVSDVTVQLPNYVAIKKNATVVKIGQIEMECIQRDFSKPKPSGAETSINDLSFASGPSQQEEAT</sequence>
<evidence type="ECO:0000313" key="2">
    <source>
        <dbReference type="EMBL" id="ETO13772.1"/>
    </source>
</evidence>
<gene>
    <name evidence="3" type="ORF">RFI_16171</name>
    <name evidence="2" type="ORF">RFI_23594</name>
</gene>
<feature type="compositionally biased region" description="Polar residues" evidence="1">
    <location>
        <begin position="119"/>
        <end position="139"/>
    </location>
</feature>
<evidence type="ECO:0000256" key="1">
    <source>
        <dbReference type="SAM" id="MobiDB-lite"/>
    </source>
</evidence>
<proteinExistence type="predicted"/>
<evidence type="ECO:0000313" key="3">
    <source>
        <dbReference type="EMBL" id="ETO21032.1"/>
    </source>
</evidence>
<feature type="region of interest" description="Disordered" evidence="1">
    <location>
        <begin position="113"/>
        <end position="139"/>
    </location>
</feature>
<dbReference type="EMBL" id="ASPP01012007">
    <property type="protein sequence ID" value="ETO21032.1"/>
    <property type="molecule type" value="Genomic_DNA"/>
</dbReference>
<evidence type="ECO:0000313" key="4">
    <source>
        <dbReference type="Proteomes" id="UP000023152"/>
    </source>
</evidence>
<protein>
    <recommendedName>
        <fullName evidence="5">Chorein N-terminal domain-containing protein</fullName>
    </recommendedName>
</protein>
<dbReference type="AlphaFoldDB" id="X6N6V4"/>
<comment type="caution">
    <text evidence="3">The sequence shown here is derived from an EMBL/GenBank/DDBJ whole genome shotgun (WGS) entry which is preliminary data.</text>
</comment>
<evidence type="ECO:0008006" key="5">
    <source>
        <dbReference type="Google" id="ProtNLM"/>
    </source>
</evidence>
<keyword evidence="4" id="KW-1185">Reference proteome</keyword>